<feature type="transmembrane region" description="Helical" evidence="2">
    <location>
        <begin position="402"/>
        <end position="421"/>
    </location>
</feature>
<keyword evidence="2" id="KW-1133">Transmembrane helix</keyword>
<feature type="transmembrane region" description="Helical" evidence="2">
    <location>
        <begin position="203"/>
        <end position="221"/>
    </location>
</feature>
<evidence type="ECO:0000313" key="3">
    <source>
        <dbReference type="EMBL" id="OLP94819.1"/>
    </source>
</evidence>
<evidence type="ECO:0000256" key="1">
    <source>
        <dbReference type="SAM" id="MobiDB-lite"/>
    </source>
</evidence>
<feature type="compositionally biased region" description="Basic and acidic residues" evidence="1">
    <location>
        <begin position="572"/>
        <end position="587"/>
    </location>
</feature>
<comment type="caution">
    <text evidence="3">The sequence shown here is derived from an EMBL/GenBank/DDBJ whole genome shotgun (WGS) entry which is preliminary data.</text>
</comment>
<proteinExistence type="predicted"/>
<gene>
    <name evidence="3" type="ORF">AK812_SmicGene23129</name>
</gene>
<dbReference type="OrthoDB" id="10314623at2759"/>
<keyword evidence="2" id="KW-0472">Membrane</keyword>
<dbReference type="EMBL" id="LSRX01000527">
    <property type="protein sequence ID" value="OLP94819.1"/>
    <property type="molecule type" value="Genomic_DNA"/>
</dbReference>
<feature type="transmembrane region" description="Helical" evidence="2">
    <location>
        <begin position="227"/>
        <end position="247"/>
    </location>
</feature>
<accession>A0A1Q9DI13</accession>
<keyword evidence="4" id="KW-1185">Reference proteome</keyword>
<evidence type="ECO:0000256" key="2">
    <source>
        <dbReference type="SAM" id="Phobius"/>
    </source>
</evidence>
<evidence type="ECO:0000313" key="4">
    <source>
        <dbReference type="Proteomes" id="UP000186817"/>
    </source>
</evidence>
<name>A0A1Q9DI13_SYMMI</name>
<reference evidence="3 4" key="1">
    <citation type="submission" date="2016-02" db="EMBL/GenBank/DDBJ databases">
        <title>Genome analysis of coral dinoflagellate symbionts highlights evolutionary adaptations to a symbiotic lifestyle.</title>
        <authorList>
            <person name="Aranda M."/>
            <person name="Li Y."/>
            <person name="Liew Y.J."/>
            <person name="Baumgarten S."/>
            <person name="Simakov O."/>
            <person name="Wilson M."/>
            <person name="Piel J."/>
            <person name="Ashoor H."/>
            <person name="Bougouffa S."/>
            <person name="Bajic V.B."/>
            <person name="Ryu T."/>
            <person name="Ravasi T."/>
            <person name="Bayer T."/>
            <person name="Micklem G."/>
            <person name="Kim H."/>
            <person name="Bhak J."/>
            <person name="Lajeunesse T.C."/>
            <person name="Voolstra C.R."/>
        </authorList>
    </citation>
    <scope>NUCLEOTIDE SEQUENCE [LARGE SCALE GENOMIC DNA]</scope>
    <source>
        <strain evidence="3 4">CCMP2467</strain>
    </source>
</reference>
<organism evidence="3 4">
    <name type="scientific">Symbiodinium microadriaticum</name>
    <name type="common">Dinoflagellate</name>
    <name type="synonym">Zooxanthella microadriatica</name>
    <dbReference type="NCBI Taxonomy" id="2951"/>
    <lineage>
        <taxon>Eukaryota</taxon>
        <taxon>Sar</taxon>
        <taxon>Alveolata</taxon>
        <taxon>Dinophyceae</taxon>
        <taxon>Suessiales</taxon>
        <taxon>Symbiodiniaceae</taxon>
        <taxon>Symbiodinium</taxon>
    </lineage>
</organism>
<sequence>METCFEQPCCSARGEVPPEVIEAVRRQPGDAAPESEPSIADSVSPFDCLDSPSQSSRPRGSTWETVGPASSPGASMAVAKTLTKEERLVSGGYSDVDDEILWGIPLRRSLKRLGRVWRYKPATWKPAQRAELHELSQNVESFDVFLSHTWQTPGWHKAVALSFQCGWRSTFALWCVAELASTAFQPEMGFIDVVSINQEERTFLVLLFSVLPLGVYVVGRSGDEYRFTIYLAFGTFYVLNGVATALLRRIFIHSAISKWYGSKAKLKGDEAFTEFVRQDLRQDLEPGMAKRFPFKYLLLLMAALVSVSMEFFVAMWKGGAPFESLLAFALAILLGVDVFVGICLSVILNYLSDRFAARRFGRLDHVQTFLILGCSSGELQLQAVSLTLSPALNIQSFNSPRIISLVAAMFYYSNNLAVAAYASSLEHCILFAALSVLNLLWFRLAGTGYWYKGAVEAVVSGALAGCLCWLDRHTPMPDISEHGGEKIAGELPQYKGASAISSRRNAEEMKNSSCRGLEGLLLIGPFRLAWILSSGVGARVEPKDTEALEDLEDLEMEGDFAPTTRHNHKASRSQDVEVPGHRNAGRKEAVREAGPFRLLFEISMANPAPIAVRRHPEHWFYDLDATLMGPTAVYPGDASISSTLALMYCFVKNLGDSLRLKDWNNASAQMLSAGPEDEPFSQMQVSEASAAFDGAGQGQRGRALLWSLLWGLSTLSSPPEDRSHKIVGIVWTARLPEPGVLEALRHELTELVEVFRLLGTVASRIRRMWYWSELWKTPQWLALPWQKHQRCKAYKPAITVRALACLREERRSGSESDGFGASRPHFVPEELLQIFARSWALASPRALEALSATEAAPGVFRLRALAAEAFCRHARDAPLAALGGVLESLVAERKRAPAPGDAFHAPSGQF</sequence>
<keyword evidence="2" id="KW-0812">Transmembrane</keyword>
<feature type="transmembrane region" description="Helical" evidence="2">
    <location>
        <begin position="328"/>
        <end position="351"/>
    </location>
</feature>
<dbReference type="AlphaFoldDB" id="A0A1Q9DI13"/>
<feature type="region of interest" description="Disordered" evidence="1">
    <location>
        <begin position="562"/>
        <end position="587"/>
    </location>
</feature>
<feature type="region of interest" description="Disordered" evidence="1">
    <location>
        <begin position="25"/>
        <end position="74"/>
    </location>
</feature>
<protein>
    <submittedName>
        <fullName evidence="3">Uncharacterized protein</fullName>
    </submittedName>
</protein>
<feature type="compositionally biased region" description="Polar residues" evidence="1">
    <location>
        <begin position="51"/>
        <end position="64"/>
    </location>
</feature>
<feature type="transmembrane region" description="Helical" evidence="2">
    <location>
        <begin position="296"/>
        <end position="316"/>
    </location>
</feature>
<dbReference type="Proteomes" id="UP000186817">
    <property type="component" value="Unassembled WGS sequence"/>
</dbReference>